<dbReference type="STRING" id="469383.Cwoe_2329"/>
<dbReference type="eggNOG" id="COG1574">
    <property type="taxonomic scope" value="Bacteria"/>
</dbReference>
<dbReference type="CDD" id="cd01300">
    <property type="entry name" value="YtcJ_like"/>
    <property type="match status" value="1"/>
</dbReference>
<dbReference type="SUPFAM" id="SSF51338">
    <property type="entry name" value="Composite domain of metallo-dependent hydrolases"/>
    <property type="match status" value="1"/>
</dbReference>
<dbReference type="SUPFAM" id="SSF51556">
    <property type="entry name" value="Metallo-dependent hydrolases"/>
    <property type="match status" value="1"/>
</dbReference>
<evidence type="ECO:0000313" key="3">
    <source>
        <dbReference type="Proteomes" id="UP000008229"/>
    </source>
</evidence>
<reference evidence="2 3" key="1">
    <citation type="journal article" date="2010" name="Stand. Genomic Sci.">
        <title>Complete genome sequence of Conexibacter woesei type strain (ID131577).</title>
        <authorList>
            <person name="Pukall R."/>
            <person name="Lapidus A."/>
            <person name="Glavina Del Rio T."/>
            <person name="Copeland A."/>
            <person name="Tice H."/>
            <person name="Cheng J.-F."/>
            <person name="Lucas S."/>
            <person name="Chen F."/>
            <person name="Nolan M."/>
            <person name="Bruce D."/>
            <person name="Goodwin L."/>
            <person name="Pitluck S."/>
            <person name="Mavromatis K."/>
            <person name="Ivanova N."/>
            <person name="Ovchinnikova G."/>
            <person name="Pati A."/>
            <person name="Chen A."/>
            <person name="Palaniappan K."/>
            <person name="Land M."/>
            <person name="Hauser L."/>
            <person name="Chang Y.-J."/>
            <person name="Jeffries C.D."/>
            <person name="Chain P."/>
            <person name="Meincke L."/>
            <person name="Sims D."/>
            <person name="Brettin T."/>
            <person name="Detter J.C."/>
            <person name="Rohde M."/>
            <person name="Goeker M."/>
            <person name="Bristow J."/>
            <person name="Eisen J.A."/>
            <person name="Markowitz V."/>
            <person name="Kyrpides N.C."/>
            <person name="Klenk H.-P."/>
            <person name="Hugenholtz P."/>
        </authorList>
    </citation>
    <scope>NUCLEOTIDE SEQUENCE [LARGE SCALE GENOMIC DNA]</scope>
    <source>
        <strain evidence="3">DSM 14684 / CIP 108061 / JCM 11494 / NBRC 100937 / ID131577</strain>
    </source>
</reference>
<protein>
    <submittedName>
        <fullName evidence="2">Amidohydrolase 3</fullName>
    </submittedName>
</protein>
<dbReference type="KEGG" id="cwo:Cwoe_2329"/>
<organism evidence="2 3">
    <name type="scientific">Conexibacter woesei (strain DSM 14684 / CCUG 47730 / CIP 108061 / JCM 11494 / NBRC 100937 / ID131577)</name>
    <dbReference type="NCBI Taxonomy" id="469383"/>
    <lineage>
        <taxon>Bacteria</taxon>
        <taxon>Bacillati</taxon>
        <taxon>Actinomycetota</taxon>
        <taxon>Thermoleophilia</taxon>
        <taxon>Solirubrobacterales</taxon>
        <taxon>Conexibacteraceae</taxon>
        <taxon>Conexibacter</taxon>
    </lineage>
</organism>
<reference evidence="3" key="2">
    <citation type="submission" date="2010-01" db="EMBL/GenBank/DDBJ databases">
        <title>The complete genome of Conexibacter woesei DSM 14684.</title>
        <authorList>
            <consortium name="US DOE Joint Genome Institute (JGI-PGF)"/>
            <person name="Lucas S."/>
            <person name="Copeland A."/>
            <person name="Lapidus A."/>
            <person name="Glavina del Rio T."/>
            <person name="Dalin E."/>
            <person name="Tice H."/>
            <person name="Bruce D."/>
            <person name="Goodwin L."/>
            <person name="Pitluck S."/>
            <person name="Kyrpides N."/>
            <person name="Mavromatis K."/>
            <person name="Ivanova N."/>
            <person name="Mikhailova N."/>
            <person name="Chertkov O."/>
            <person name="Brettin T."/>
            <person name="Detter J.C."/>
            <person name="Han C."/>
            <person name="Larimer F."/>
            <person name="Land M."/>
            <person name="Hauser L."/>
            <person name="Markowitz V."/>
            <person name="Cheng J.-F."/>
            <person name="Hugenholtz P."/>
            <person name="Woyke T."/>
            <person name="Wu D."/>
            <person name="Pukall R."/>
            <person name="Steenblock K."/>
            <person name="Schneider S."/>
            <person name="Klenk H.-P."/>
            <person name="Eisen J.A."/>
        </authorList>
    </citation>
    <scope>NUCLEOTIDE SEQUENCE [LARGE SCALE GENOMIC DNA]</scope>
    <source>
        <strain evidence="3">DSM 14684 / CIP 108061 / JCM 11494 / NBRC 100937 / ID131577</strain>
    </source>
</reference>
<dbReference type="Gene3D" id="3.10.310.70">
    <property type="match status" value="1"/>
</dbReference>
<dbReference type="EMBL" id="CP001854">
    <property type="protein sequence ID" value="ADB50753.1"/>
    <property type="molecule type" value="Genomic_DNA"/>
</dbReference>
<accession>D3F6I6</accession>
<dbReference type="InterPro" id="IPR011059">
    <property type="entry name" value="Metal-dep_hydrolase_composite"/>
</dbReference>
<dbReference type="Gene3D" id="3.20.20.140">
    <property type="entry name" value="Metal-dependent hydrolases"/>
    <property type="match status" value="1"/>
</dbReference>
<dbReference type="Pfam" id="PF07969">
    <property type="entry name" value="Amidohydro_3"/>
    <property type="match status" value="1"/>
</dbReference>
<dbReference type="GO" id="GO:0016810">
    <property type="term" value="F:hydrolase activity, acting on carbon-nitrogen (but not peptide) bonds"/>
    <property type="evidence" value="ECO:0007669"/>
    <property type="project" value="InterPro"/>
</dbReference>
<evidence type="ECO:0000259" key="1">
    <source>
        <dbReference type="Pfam" id="PF07969"/>
    </source>
</evidence>
<gene>
    <name evidence="2" type="ordered locus">Cwoe_2329</name>
</gene>
<dbReference type="Gene3D" id="2.30.40.10">
    <property type="entry name" value="Urease, subunit C, domain 1"/>
    <property type="match status" value="1"/>
</dbReference>
<dbReference type="InterPro" id="IPR032466">
    <property type="entry name" value="Metal_Hydrolase"/>
</dbReference>
<dbReference type="PANTHER" id="PTHR22642">
    <property type="entry name" value="IMIDAZOLONEPROPIONASE"/>
    <property type="match status" value="1"/>
</dbReference>
<dbReference type="AlphaFoldDB" id="D3F6I6"/>
<keyword evidence="2" id="KW-0378">Hydrolase</keyword>
<dbReference type="Proteomes" id="UP000008229">
    <property type="component" value="Chromosome"/>
</dbReference>
<dbReference type="InterPro" id="IPR013108">
    <property type="entry name" value="Amidohydro_3"/>
</dbReference>
<sequence>MKRKRLFTARRIRTLDPGAPIVQALVTLGGRVLEAGDADVLRARHRDAEPVDLGDATVVPGLNDAHQHLSDLADMAADLDLSEAGAASLADAERLIAARVAAAQPDDWVVVHRYDDGALGGPPLDRARLDALAPRNPLLVVHVAGHWGVANTPALAAGGIDEDSEPVDGGAHGRDADGRLNGVLYEESLFRYSWGEHRVLPEKPVEQLLDGLDAAQGRCHAVGLTSVCDAFVGPSQLALYRRARALDRLTMRVAMLVSEPVFDGLQAAGAGTDLGDERLRVSGVKAFVDGAIAGRTCAVSEPFEGTDDHGLRLLGDAALGQLVERVHAAGSRMAVHANGDVAIDALLTAYERAATAHPEITMRHRIEHCTLLTPALRARVKALGAMTLPFGSYVAQHGGRLVEWYGPERVERMFAHRDLLDDGIVVGGSSDHHAGELPPLLALQSMVTRTGLDGVPVGRSQRVSAEEALWIYTVGSARTTGEDDVKGALAPGLLADMTVLERDPCEVPGDAIAQIPVLRTVVGGETVFER</sequence>
<dbReference type="InterPro" id="IPR033932">
    <property type="entry name" value="YtcJ-like"/>
</dbReference>
<dbReference type="OrthoDB" id="3238066at2"/>
<name>D3F6I6_CONWI</name>
<dbReference type="RefSeq" id="WP_012933804.1">
    <property type="nucleotide sequence ID" value="NC_013739.1"/>
</dbReference>
<feature type="domain" description="Amidohydrolase 3" evidence="1">
    <location>
        <begin position="51"/>
        <end position="528"/>
    </location>
</feature>
<dbReference type="HOGENOM" id="CLU_009942_1_0_11"/>
<evidence type="ECO:0000313" key="2">
    <source>
        <dbReference type="EMBL" id="ADB50753.1"/>
    </source>
</evidence>
<dbReference type="PANTHER" id="PTHR22642:SF2">
    <property type="entry name" value="PROTEIN LONG AFTER FAR-RED 3"/>
    <property type="match status" value="1"/>
</dbReference>
<proteinExistence type="predicted"/>
<keyword evidence="3" id="KW-1185">Reference proteome</keyword>